<evidence type="ECO:0000313" key="1">
    <source>
        <dbReference type="EMBL" id="MDN3241137.1"/>
    </source>
</evidence>
<organism evidence="1 2">
    <name type="scientific">Glycomyces tritici</name>
    <dbReference type="NCBI Taxonomy" id="2665176"/>
    <lineage>
        <taxon>Bacteria</taxon>
        <taxon>Bacillati</taxon>
        <taxon>Actinomycetota</taxon>
        <taxon>Actinomycetes</taxon>
        <taxon>Glycomycetales</taxon>
        <taxon>Glycomycetaceae</taxon>
        <taxon>Glycomyces</taxon>
    </lineage>
</organism>
<gene>
    <name evidence="1" type="ORF">QWI33_15505</name>
</gene>
<dbReference type="Proteomes" id="UP001171902">
    <property type="component" value="Unassembled WGS sequence"/>
</dbReference>
<sequence>MPTREEYLELWGEENTVPVPVAEWRSKFAAPAATWPEVDLLPIDMSVAFTSYIDGEFSLFDEFEIRYEEEGDTQTFLILGKMPETATSFFVLDPDTGVIHLMDPEDMTLETVNATFAAFTRFLYRFAQFVEADEGEETRPARAEILERELKSIDPSAFVRHDNWWNMVVLLLKGELE</sequence>
<protein>
    <submittedName>
        <fullName evidence="1">SUKH-4 family immunity protein</fullName>
    </submittedName>
</protein>
<name>A0ABT7YR60_9ACTN</name>
<proteinExistence type="predicted"/>
<comment type="caution">
    <text evidence="1">The sequence shown here is derived from an EMBL/GenBank/DDBJ whole genome shotgun (WGS) entry which is preliminary data.</text>
</comment>
<reference evidence="1" key="1">
    <citation type="submission" date="2023-06" db="EMBL/GenBank/DDBJ databases">
        <title>Gycomyces niveus sp.nov., a novel actinomycete isolated from soil in Shouguang.</title>
        <authorList>
            <person name="Yang X."/>
            <person name="Zhao J."/>
        </authorList>
    </citation>
    <scope>NUCLEOTIDE SEQUENCE</scope>
    <source>
        <strain evidence="1">NEAU C2</strain>
    </source>
</reference>
<dbReference type="RefSeq" id="WP_289958052.1">
    <property type="nucleotide sequence ID" value="NZ_JAUEMJ010000004.1"/>
</dbReference>
<evidence type="ECO:0000313" key="2">
    <source>
        <dbReference type="Proteomes" id="UP001171902"/>
    </source>
</evidence>
<accession>A0ABT7YR60</accession>
<dbReference type="EMBL" id="JAUEMJ010000004">
    <property type="protein sequence ID" value="MDN3241137.1"/>
    <property type="molecule type" value="Genomic_DNA"/>
</dbReference>
<dbReference type="InterPro" id="IPR025851">
    <property type="entry name" value="SUKH-4"/>
</dbReference>
<dbReference type="Pfam" id="PF14435">
    <property type="entry name" value="SUKH-4"/>
    <property type="match status" value="1"/>
</dbReference>
<keyword evidence="2" id="KW-1185">Reference proteome</keyword>